<dbReference type="InParanoid" id="A0A2G4YS03"/>
<dbReference type="OrthoDB" id="9808773at2"/>
<feature type="binding site" evidence="6">
    <location>
        <position position="146"/>
    </location>
    <ligand>
        <name>S-adenosyl-L-methionine</name>
        <dbReference type="ChEBI" id="CHEBI:59789"/>
    </ligand>
</feature>
<keyword evidence="2 6" id="KW-0698">rRNA processing</keyword>
<keyword evidence="5 6" id="KW-0949">S-adenosyl-L-methionine</keyword>
<gene>
    <name evidence="6 7" type="primary">rsmG</name>
    <name evidence="7" type="ORF">CRD36_13680</name>
</gene>
<dbReference type="InterPro" id="IPR003682">
    <property type="entry name" value="rRNA_ssu_MeTfrase_G"/>
</dbReference>
<feature type="binding site" evidence="6">
    <location>
        <position position="83"/>
    </location>
    <ligand>
        <name>S-adenosyl-L-methionine</name>
        <dbReference type="ChEBI" id="CHEBI:59789"/>
    </ligand>
</feature>
<comment type="function">
    <text evidence="6">Specifically methylates the N7 position of guanine in position 527 of 16S rRNA.</text>
</comment>
<evidence type="ECO:0000313" key="7">
    <source>
        <dbReference type="EMBL" id="PHZ84236.1"/>
    </source>
</evidence>
<dbReference type="RefSeq" id="WP_099474187.1">
    <property type="nucleotide sequence ID" value="NZ_CP041025.1"/>
</dbReference>
<dbReference type="NCBIfam" id="TIGR00138">
    <property type="entry name" value="rsmG_gidB"/>
    <property type="match status" value="1"/>
</dbReference>
<comment type="caution">
    <text evidence="7">The sequence shown here is derived from an EMBL/GenBank/DDBJ whole genome shotgun (WGS) entry which is preliminary data.</text>
</comment>
<comment type="caution">
    <text evidence="6">Lacks conserved residue(s) required for the propagation of feature annotation.</text>
</comment>
<dbReference type="Proteomes" id="UP000229730">
    <property type="component" value="Unassembled WGS sequence"/>
</dbReference>
<dbReference type="PIRSF" id="PIRSF003078">
    <property type="entry name" value="GidB"/>
    <property type="match status" value="1"/>
</dbReference>
<evidence type="ECO:0000256" key="6">
    <source>
        <dbReference type="HAMAP-Rule" id="MF_00074"/>
    </source>
</evidence>
<keyword evidence="8" id="KW-1185">Reference proteome</keyword>
<evidence type="ECO:0000256" key="5">
    <source>
        <dbReference type="ARBA" id="ARBA00022691"/>
    </source>
</evidence>
<dbReference type="EMBL" id="PDEM01000025">
    <property type="protein sequence ID" value="PHZ84236.1"/>
    <property type="molecule type" value="Genomic_DNA"/>
</dbReference>
<dbReference type="AlphaFoldDB" id="A0A2G4YS03"/>
<dbReference type="EC" id="2.1.1.170" evidence="6"/>
<evidence type="ECO:0000256" key="1">
    <source>
        <dbReference type="ARBA" id="ARBA00022490"/>
    </source>
</evidence>
<organism evidence="7 8">
    <name type="scientific">Paremcibacter congregatus</name>
    <dbReference type="NCBI Taxonomy" id="2043170"/>
    <lineage>
        <taxon>Bacteria</taxon>
        <taxon>Pseudomonadati</taxon>
        <taxon>Pseudomonadota</taxon>
        <taxon>Alphaproteobacteria</taxon>
        <taxon>Emcibacterales</taxon>
        <taxon>Emcibacteraceae</taxon>
        <taxon>Paremcibacter</taxon>
    </lineage>
</organism>
<evidence type="ECO:0000313" key="8">
    <source>
        <dbReference type="Proteomes" id="UP000229730"/>
    </source>
</evidence>
<feature type="binding site" evidence="6">
    <location>
        <begin position="132"/>
        <end position="133"/>
    </location>
    <ligand>
        <name>S-adenosyl-L-methionine</name>
        <dbReference type="ChEBI" id="CHEBI:59789"/>
    </ligand>
</feature>
<dbReference type="Pfam" id="PF02527">
    <property type="entry name" value="GidB"/>
    <property type="match status" value="1"/>
</dbReference>
<dbReference type="HAMAP" id="MF_00074">
    <property type="entry name" value="16SrRNA_methyltr_G"/>
    <property type="match status" value="1"/>
</dbReference>
<comment type="subcellular location">
    <subcellularLocation>
        <location evidence="6">Cytoplasm</location>
    </subcellularLocation>
</comment>
<dbReference type="InterPro" id="IPR029063">
    <property type="entry name" value="SAM-dependent_MTases_sf"/>
</dbReference>
<keyword evidence="4 6" id="KW-0808">Transferase</keyword>
<reference evidence="7 8" key="1">
    <citation type="submission" date="2017-10" db="EMBL/GenBank/DDBJ databases">
        <title>Frigbacter circumglobatus gen. nov. sp. nov., isolated from sediment cultured in situ.</title>
        <authorList>
            <person name="Zhao Z."/>
        </authorList>
    </citation>
    <scope>NUCLEOTIDE SEQUENCE [LARGE SCALE GENOMIC DNA]</scope>
    <source>
        <strain evidence="7 8">ZYL</strain>
    </source>
</reference>
<keyword evidence="3 6" id="KW-0489">Methyltransferase</keyword>
<sequence>MSDHDYPAHFTEERFFNVSGVSRETMENIRKYANLLVKWQKQINLVSDSTLPDLWTRHVYDSFQLKQHFDADRIGKLTILDIGSGAGFPGLLLSMCRIGDFHMVESNNKKCAFMRQVIRETQCQATIHNERAEKLSSFPVDYIISRACASLDKLFDLSRNFISDDTICLFLKGQIAEQEIAEARQNWDFQVEKFTSATEETGMILKVSHIKALSVVK</sequence>
<dbReference type="FunCoup" id="A0A2G4YS03">
    <property type="interactions" value="497"/>
</dbReference>
<protein>
    <recommendedName>
        <fullName evidence="6">Ribosomal RNA small subunit methyltransferase G</fullName>
        <ecNumber evidence="6">2.1.1.170</ecNumber>
    </recommendedName>
    <alternativeName>
        <fullName evidence="6">16S rRNA 7-methylguanosine methyltransferase</fullName>
        <shortName evidence="6">16S rRNA m7G methyltransferase</shortName>
    </alternativeName>
</protein>
<evidence type="ECO:0000256" key="3">
    <source>
        <dbReference type="ARBA" id="ARBA00022603"/>
    </source>
</evidence>
<comment type="similarity">
    <text evidence="6">Belongs to the methyltransferase superfamily. RNA methyltransferase RsmG family.</text>
</comment>
<dbReference type="SUPFAM" id="SSF53335">
    <property type="entry name" value="S-adenosyl-L-methionine-dependent methyltransferases"/>
    <property type="match status" value="1"/>
</dbReference>
<comment type="catalytic activity">
    <reaction evidence="6">
        <text>guanosine(527) in 16S rRNA + S-adenosyl-L-methionine = N(7)-methylguanosine(527) in 16S rRNA + S-adenosyl-L-homocysteine</text>
        <dbReference type="Rhea" id="RHEA:42732"/>
        <dbReference type="Rhea" id="RHEA-COMP:10209"/>
        <dbReference type="Rhea" id="RHEA-COMP:10210"/>
        <dbReference type="ChEBI" id="CHEBI:57856"/>
        <dbReference type="ChEBI" id="CHEBI:59789"/>
        <dbReference type="ChEBI" id="CHEBI:74269"/>
        <dbReference type="ChEBI" id="CHEBI:74480"/>
        <dbReference type="EC" id="2.1.1.170"/>
    </reaction>
</comment>
<dbReference type="GO" id="GO:0005829">
    <property type="term" value="C:cytosol"/>
    <property type="evidence" value="ECO:0007669"/>
    <property type="project" value="TreeGrafter"/>
</dbReference>
<feature type="binding site" evidence="6">
    <location>
        <position position="88"/>
    </location>
    <ligand>
        <name>S-adenosyl-L-methionine</name>
        <dbReference type="ChEBI" id="CHEBI:59789"/>
    </ligand>
</feature>
<name>A0A2G4YS03_9PROT</name>
<keyword evidence="1 6" id="KW-0963">Cytoplasm</keyword>
<dbReference type="PANTHER" id="PTHR31760:SF0">
    <property type="entry name" value="S-ADENOSYL-L-METHIONINE-DEPENDENT METHYLTRANSFERASES SUPERFAMILY PROTEIN"/>
    <property type="match status" value="1"/>
</dbReference>
<evidence type="ECO:0000256" key="2">
    <source>
        <dbReference type="ARBA" id="ARBA00022552"/>
    </source>
</evidence>
<accession>A0A2G4YS03</accession>
<evidence type="ECO:0000256" key="4">
    <source>
        <dbReference type="ARBA" id="ARBA00022679"/>
    </source>
</evidence>
<dbReference type="GO" id="GO:0070043">
    <property type="term" value="F:rRNA (guanine-N7-)-methyltransferase activity"/>
    <property type="evidence" value="ECO:0007669"/>
    <property type="project" value="UniProtKB-UniRule"/>
</dbReference>
<dbReference type="PANTHER" id="PTHR31760">
    <property type="entry name" value="S-ADENOSYL-L-METHIONINE-DEPENDENT METHYLTRANSFERASES SUPERFAMILY PROTEIN"/>
    <property type="match status" value="1"/>
</dbReference>
<dbReference type="Gene3D" id="3.40.50.150">
    <property type="entry name" value="Vaccinia Virus protein VP39"/>
    <property type="match status" value="1"/>
</dbReference>
<proteinExistence type="inferred from homology"/>